<sequence length="118" mass="12264">MGSQELMAMSISAVGFHGALHEIQLFSNSRKSIAQRATIQGGKPHRGVWLEEEGCCESQPAIITADASLQRDSGGDGMAEIKSNPGSKTNRGVSVHVFVPAASSSAAPISTKVKSANV</sequence>
<evidence type="ECO:0000313" key="3">
    <source>
        <dbReference type="Proteomes" id="UP000314294"/>
    </source>
</evidence>
<keyword evidence="3" id="KW-1185">Reference proteome</keyword>
<name>A0A4Z2HS25_9TELE</name>
<feature type="region of interest" description="Disordered" evidence="1">
    <location>
        <begin position="70"/>
        <end position="90"/>
    </location>
</feature>
<protein>
    <submittedName>
        <fullName evidence="2">Uncharacterized protein</fullName>
    </submittedName>
</protein>
<reference evidence="2 3" key="1">
    <citation type="submission" date="2019-03" db="EMBL/GenBank/DDBJ databases">
        <title>First draft genome of Liparis tanakae, snailfish: a comprehensive survey of snailfish specific genes.</title>
        <authorList>
            <person name="Kim W."/>
            <person name="Song I."/>
            <person name="Jeong J.-H."/>
            <person name="Kim D."/>
            <person name="Kim S."/>
            <person name="Ryu S."/>
            <person name="Song J.Y."/>
            <person name="Lee S.K."/>
        </authorList>
    </citation>
    <scope>NUCLEOTIDE SEQUENCE [LARGE SCALE GENOMIC DNA]</scope>
    <source>
        <tissue evidence="2">Muscle</tissue>
    </source>
</reference>
<dbReference type="AlphaFoldDB" id="A0A4Z2HS25"/>
<organism evidence="2 3">
    <name type="scientific">Liparis tanakae</name>
    <name type="common">Tanaka's snailfish</name>
    <dbReference type="NCBI Taxonomy" id="230148"/>
    <lineage>
        <taxon>Eukaryota</taxon>
        <taxon>Metazoa</taxon>
        <taxon>Chordata</taxon>
        <taxon>Craniata</taxon>
        <taxon>Vertebrata</taxon>
        <taxon>Euteleostomi</taxon>
        <taxon>Actinopterygii</taxon>
        <taxon>Neopterygii</taxon>
        <taxon>Teleostei</taxon>
        <taxon>Neoteleostei</taxon>
        <taxon>Acanthomorphata</taxon>
        <taxon>Eupercaria</taxon>
        <taxon>Perciformes</taxon>
        <taxon>Cottioidei</taxon>
        <taxon>Cottales</taxon>
        <taxon>Liparidae</taxon>
        <taxon>Liparis</taxon>
    </lineage>
</organism>
<gene>
    <name evidence="2" type="ORF">EYF80_021404</name>
</gene>
<comment type="caution">
    <text evidence="2">The sequence shown here is derived from an EMBL/GenBank/DDBJ whole genome shotgun (WGS) entry which is preliminary data.</text>
</comment>
<proteinExistence type="predicted"/>
<accession>A0A4Z2HS25</accession>
<dbReference type="EMBL" id="SRLO01000191">
    <property type="protein sequence ID" value="TNN68351.1"/>
    <property type="molecule type" value="Genomic_DNA"/>
</dbReference>
<evidence type="ECO:0000256" key="1">
    <source>
        <dbReference type="SAM" id="MobiDB-lite"/>
    </source>
</evidence>
<dbReference type="Proteomes" id="UP000314294">
    <property type="component" value="Unassembled WGS sequence"/>
</dbReference>
<evidence type="ECO:0000313" key="2">
    <source>
        <dbReference type="EMBL" id="TNN68351.1"/>
    </source>
</evidence>